<dbReference type="SUPFAM" id="SSF46785">
    <property type="entry name" value="Winged helix' DNA-binding domain"/>
    <property type="match status" value="1"/>
</dbReference>
<dbReference type="AlphaFoldDB" id="A0A1F4WFZ6"/>
<dbReference type="EMBL" id="MEWA01000049">
    <property type="protein sequence ID" value="OGC68329.1"/>
    <property type="molecule type" value="Genomic_DNA"/>
</dbReference>
<sequence>MSQEDILIFLKRTPKQFYNIRTISNQTGINRFNTLKALNKLIEQREVRFKMESIEHRKVNRKLYSITQDKELIEEILNDFRDIKFNLGSQFNTDQLLNILILKELKKRQVKSHGSE</sequence>
<organism evidence="1 2">
    <name type="scientific">candidate division WWE3 bacterium RIFOXYC1_FULL_39_7</name>
    <dbReference type="NCBI Taxonomy" id="1802643"/>
    <lineage>
        <taxon>Bacteria</taxon>
        <taxon>Katanobacteria</taxon>
    </lineage>
</organism>
<accession>A0A1F4WFZ6</accession>
<dbReference type="Proteomes" id="UP000179113">
    <property type="component" value="Unassembled WGS sequence"/>
</dbReference>
<evidence type="ECO:0008006" key="3">
    <source>
        <dbReference type="Google" id="ProtNLM"/>
    </source>
</evidence>
<evidence type="ECO:0000313" key="2">
    <source>
        <dbReference type="Proteomes" id="UP000179113"/>
    </source>
</evidence>
<name>A0A1F4WFZ6_UNCKA</name>
<evidence type="ECO:0000313" key="1">
    <source>
        <dbReference type="EMBL" id="OGC68329.1"/>
    </source>
</evidence>
<proteinExistence type="predicted"/>
<reference evidence="1 2" key="1">
    <citation type="journal article" date="2016" name="Nat. Commun.">
        <title>Thousands of microbial genomes shed light on interconnected biogeochemical processes in an aquifer system.</title>
        <authorList>
            <person name="Anantharaman K."/>
            <person name="Brown C.T."/>
            <person name="Hug L.A."/>
            <person name="Sharon I."/>
            <person name="Castelle C.J."/>
            <person name="Probst A.J."/>
            <person name="Thomas B.C."/>
            <person name="Singh A."/>
            <person name="Wilkins M.J."/>
            <person name="Karaoz U."/>
            <person name="Brodie E.L."/>
            <person name="Williams K.H."/>
            <person name="Hubbard S.S."/>
            <person name="Banfield J.F."/>
        </authorList>
    </citation>
    <scope>NUCLEOTIDE SEQUENCE [LARGE SCALE GENOMIC DNA]</scope>
</reference>
<protein>
    <recommendedName>
        <fullName evidence="3">HTH marR-type domain-containing protein</fullName>
    </recommendedName>
</protein>
<dbReference type="InterPro" id="IPR036390">
    <property type="entry name" value="WH_DNA-bd_sf"/>
</dbReference>
<comment type="caution">
    <text evidence="1">The sequence shown here is derived from an EMBL/GenBank/DDBJ whole genome shotgun (WGS) entry which is preliminary data.</text>
</comment>
<gene>
    <name evidence="1" type="ORF">A2415_04575</name>
</gene>